<dbReference type="PANTHER" id="PTHR23508:SF10">
    <property type="entry name" value="CARBOXYLIC ACID TRANSPORTER PROTEIN HOMOLOG"/>
    <property type="match status" value="1"/>
</dbReference>
<sequence length="441" mass="47565">METTEHVETNGAHPAAQRSQWNLAWYRGLNLEGRRAFHAAFGGWAVDAFDFMVFSFVISSLITVWGIDRGTAGLLGTVTLLFSSIGGWIAGILADRYGRTRVLQGTILWFSACTVAIGFAQSFEQVFVLRALQGLGFGGEWAVGAVLIGEIIAPKDRGKAVGVVQSGWAVGWGLAAIAYSVAFSLLPEQMAWRCLFWIGVLPAFLVLYVRRHVKEPEIFLRTKAAERAGGAGGAEGDDTARKSSAWAIFSPSLLRTTIVASILCTGMQGGYYAMSTWLPTYLKVERHLSVLNTSGYLLVIILGSFCGYVGGAYLTDFWGRRKNFIVFSALSVVSIYLYLRLPLTNTQMLFLGFPLGFSACGVFSGVGAYLTELYPSANRANGQSFTYNFGRGIGALFPSLVGMLSQTTSLATAIAIFAGTAYGAVLLMTLLLPETKGQALE</sequence>
<dbReference type="Gene3D" id="1.20.1250.20">
    <property type="entry name" value="MFS general substrate transporter like domains"/>
    <property type="match status" value="1"/>
</dbReference>
<evidence type="ECO:0000259" key="5">
    <source>
        <dbReference type="PROSITE" id="PS50850"/>
    </source>
</evidence>
<dbReference type="SUPFAM" id="SSF103473">
    <property type="entry name" value="MFS general substrate transporter"/>
    <property type="match status" value="1"/>
</dbReference>
<evidence type="ECO:0000256" key="3">
    <source>
        <dbReference type="ARBA" id="ARBA00022989"/>
    </source>
</evidence>
<dbReference type="GO" id="GO:0046943">
    <property type="term" value="F:carboxylic acid transmembrane transporter activity"/>
    <property type="evidence" value="ECO:0007669"/>
    <property type="project" value="TreeGrafter"/>
</dbReference>
<evidence type="ECO:0000313" key="6">
    <source>
        <dbReference type="EMBL" id="PWK34054.1"/>
    </source>
</evidence>
<accession>A0A316F9Y8</accession>
<gene>
    <name evidence="6" type="ORF">C7419_103373</name>
</gene>
<dbReference type="GO" id="GO:0005886">
    <property type="term" value="C:plasma membrane"/>
    <property type="evidence" value="ECO:0007669"/>
    <property type="project" value="TreeGrafter"/>
</dbReference>
<proteinExistence type="predicted"/>
<comment type="caution">
    <text evidence="6">The sequence shown here is derived from an EMBL/GenBank/DDBJ whole genome shotgun (WGS) entry which is preliminary data.</text>
</comment>
<dbReference type="PROSITE" id="PS00217">
    <property type="entry name" value="SUGAR_TRANSPORT_2"/>
    <property type="match status" value="1"/>
</dbReference>
<evidence type="ECO:0000256" key="2">
    <source>
        <dbReference type="ARBA" id="ARBA00022692"/>
    </source>
</evidence>
<dbReference type="Pfam" id="PF07690">
    <property type="entry name" value="MFS_1"/>
    <property type="match status" value="1"/>
</dbReference>
<dbReference type="Proteomes" id="UP000245754">
    <property type="component" value="Unassembled WGS sequence"/>
</dbReference>
<evidence type="ECO:0000256" key="1">
    <source>
        <dbReference type="ARBA" id="ARBA00004141"/>
    </source>
</evidence>
<name>A0A316F9Y8_9BURK</name>
<comment type="subcellular location">
    <subcellularLocation>
        <location evidence="1">Membrane</location>
        <topology evidence="1">Multi-pass membrane protein</topology>
    </subcellularLocation>
</comment>
<dbReference type="CDD" id="cd17371">
    <property type="entry name" value="MFS_MucK"/>
    <property type="match status" value="1"/>
</dbReference>
<dbReference type="EMBL" id="QGGT01000003">
    <property type="protein sequence ID" value="PWK34054.1"/>
    <property type="molecule type" value="Genomic_DNA"/>
</dbReference>
<keyword evidence="2" id="KW-0812">Transmembrane</keyword>
<organism evidence="6 7">
    <name type="scientific">Cupriavidus plantarum</name>
    <dbReference type="NCBI Taxonomy" id="942865"/>
    <lineage>
        <taxon>Bacteria</taxon>
        <taxon>Pseudomonadati</taxon>
        <taxon>Pseudomonadota</taxon>
        <taxon>Betaproteobacteria</taxon>
        <taxon>Burkholderiales</taxon>
        <taxon>Burkholderiaceae</taxon>
        <taxon>Cupriavidus</taxon>
    </lineage>
</organism>
<dbReference type="InterPro" id="IPR011701">
    <property type="entry name" value="MFS"/>
</dbReference>
<protein>
    <submittedName>
        <fullName evidence="6">Putative MFS family arabinose efflux permease</fullName>
    </submittedName>
</protein>
<dbReference type="InterPro" id="IPR036259">
    <property type="entry name" value="MFS_trans_sf"/>
</dbReference>
<dbReference type="PANTHER" id="PTHR23508">
    <property type="entry name" value="CARBOXYLIC ACID TRANSPORTER PROTEIN HOMOLOG"/>
    <property type="match status" value="1"/>
</dbReference>
<dbReference type="InterPro" id="IPR005829">
    <property type="entry name" value="Sugar_transporter_CS"/>
</dbReference>
<dbReference type="FunFam" id="1.20.1250.20:FF:000253">
    <property type="entry name" value="Transporter, major facilitator family"/>
    <property type="match status" value="1"/>
</dbReference>
<dbReference type="FunFam" id="1.20.1250.20:FF:000346">
    <property type="entry name" value="Transporter, major facilitator family"/>
    <property type="match status" value="1"/>
</dbReference>
<dbReference type="PROSITE" id="PS50850">
    <property type="entry name" value="MFS"/>
    <property type="match status" value="1"/>
</dbReference>
<dbReference type="InterPro" id="IPR020846">
    <property type="entry name" value="MFS_dom"/>
</dbReference>
<reference evidence="6 7" key="1">
    <citation type="submission" date="2018-05" db="EMBL/GenBank/DDBJ databases">
        <title>Genomic Encyclopedia of Type Strains, Phase IV (KMG-V): Genome sequencing to study the core and pangenomes of soil and plant-associated prokaryotes.</title>
        <authorList>
            <person name="Whitman W."/>
        </authorList>
    </citation>
    <scope>NUCLEOTIDE SEQUENCE [LARGE SCALE GENOMIC DNA]</scope>
    <source>
        <strain evidence="6 7">SLV-132</strain>
    </source>
</reference>
<evidence type="ECO:0000313" key="7">
    <source>
        <dbReference type="Proteomes" id="UP000245754"/>
    </source>
</evidence>
<feature type="domain" description="Major facilitator superfamily (MFS) profile" evidence="5">
    <location>
        <begin position="36"/>
        <end position="436"/>
    </location>
</feature>
<keyword evidence="3" id="KW-1133">Transmembrane helix</keyword>
<dbReference type="AlphaFoldDB" id="A0A316F9Y8"/>
<evidence type="ECO:0000256" key="4">
    <source>
        <dbReference type="ARBA" id="ARBA00023136"/>
    </source>
</evidence>
<keyword evidence="7" id="KW-1185">Reference proteome</keyword>
<keyword evidence="4" id="KW-0472">Membrane</keyword>